<evidence type="ECO:0000313" key="2">
    <source>
        <dbReference type="Proteomes" id="UP001319874"/>
    </source>
</evidence>
<keyword evidence="2" id="KW-1185">Reference proteome</keyword>
<accession>A0ABN6JXR9</accession>
<keyword evidence="1" id="KW-0614">Plasmid</keyword>
<protein>
    <submittedName>
        <fullName evidence="1">Uncharacterized protein</fullName>
    </submittedName>
</protein>
<proteinExistence type="predicted"/>
<name>A0ABN6JXR9_9BURK</name>
<dbReference type="Proteomes" id="UP001319874">
    <property type="component" value="Plasmid pPT365"/>
</dbReference>
<geneLocation type="plasmid" evidence="1 2">
    <name>pPT365</name>
</geneLocation>
<organism evidence="1 2">
    <name type="scientific">Paraburkholderia terrae</name>
    <dbReference type="NCBI Taxonomy" id="311230"/>
    <lineage>
        <taxon>Bacteria</taxon>
        <taxon>Pseudomonadati</taxon>
        <taxon>Pseudomonadota</taxon>
        <taxon>Betaproteobacteria</taxon>
        <taxon>Burkholderiales</taxon>
        <taxon>Burkholderiaceae</taxon>
        <taxon>Paraburkholderia</taxon>
    </lineage>
</organism>
<sequence>MNTPMSGWHEVIESELVAWVRDLDPNLFSVDHRRLYVWQDEQDGQWHWEIETFSGTGEAGAGTANGLAEAQLAADLAAELTSGSLPSLPPLD</sequence>
<gene>
    <name evidence="1" type="ORF">PTKU64_90940</name>
</gene>
<reference evidence="1 2" key="1">
    <citation type="journal article" date="2022" name="Front. Microbiol.">
        <title>Identification and characterization of a novel class of self-sufficient cytochrome P450 hydroxylase involved in cyclohexanecarboxylate degradation in Paraburkholderia terrae strain KU-64.</title>
        <authorList>
            <person name="Yamamoto T."/>
            <person name="Hasegawa Y."/>
            <person name="Iwaki H."/>
        </authorList>
    </citation>
    <scope>NUCLEOTIDE SEQUENCE [LARGE SCALE GENOMIC DNA]</scope>
    <source>
        <strain evidence="1 2">KU-64</strain>
    </source>
</reference>
<evidence type="ECO:0000313" key="1">
    <source>
        <dbReference type="EMBL" id="BCZ85419.1"/>
    </source>
</evidence>
<dbReference type="EMBL" id="AP024959">
    <property type="protein sequence ID" value="BCZ85419.1"/>
    <property type="molecule type" value="Genomic_DNA"/>
</dbReference>
<dbReference type="RefSeq" id="WP_229518104.1">
    <property type="nucleotide sequence ID" value="NZ_AP024959.1"/>
</dbReference>